<reference evidence="3" key="1">
    <citation type="submission" date="2023-11" db="UniProtKB">
        <authorList>
            <consortium name="WormBaseParasite"/>
        </authorList>
    </citation>
    <scope>IDENTIFICATION</scope>
</reference>
<accession>A0AA84ZI38</accession>
<dbReference type="WBParaSite" id="SMRG1_32560.1">
    <property type="protein sequence ID" value="SMRG1_32560.1"/>
    <property type="gene ID" value="SMRG1_32560"/>
</dbReference>
<feature type="region of interest" description="Disordered" evidence="1">
    <location>
        <begin position="323"/>
        <end position="353"/>
    </location>
</feature>
<dbReference type="InterPro" id="IPR026142">
    <property type="entry name" value="Pro_pase_1_reg_su_36"/>
</dbReference>
<evidence type="ECO:0000313" key="2">
    <source>
        <dbReference type="Proteomes" id="UP000050790"/>
    </source>
</evidence>
<dbReference type="AlphaFoldDB" id="A0AA84ZI38"/>
<dbReference type="Pfam" id="PF14895">
    <property type="entry name" value="PPPI_inhib"/>
    <property type="match status" value="1"/>
</dbReference>
<feature type="compositionally biased region" description="Basic and acidic residues" evidence="1">
    <location>
        <begin position="325"/>
        <end position="335"/>
    </location>
</feature>
<evidence type="ECO:0008006" key="4">
    <source>
        <dbReference type="Google" id="ProtNLM"/>
    </source>
</evidence>
<organism evidence="2 3">
    <name type="scientific">Schistosoma margrebowiei</name>
    <dbReference type="NCBI Taxonomy" id="48269"/>
    <lineage>
        <taxon>Eukaryota</taxon>
        <taxon>Metazoa</taxon>
        <taxon>Spiralia</taxon>
        <taxon>Lophotrochozoa</taxon>
        <taxon>Platyhelminthes</taxon>
        <taxon>Trematoda</taxon>
        <taxon>Digenea</taxon>
        <taxon>Strigeidida</taxon>
        <taxon>Schistosomatoidea</taxon>
        <taxon>Schistosomatidae</taxon>
        <taxon>Schistosoma</taxon>
    </lineage>
</organism>
<evidence type="ECO:0000256" key="1">
    <source>
        <dbReference type="SAM" id="MobiDB-lite"/>
    </source>
</evidence>
<feature type="compositionally biased region" description="Acidic residues" evidence="1">
    <location>
        <begin position="336"/>
        <end position="346"/>
    </location>
</feature>
<dbReference type="GO" id="GO:0019902">
    <property type="term" value="F:phosphatase binding"/>
    <property type="evidence" value="ECO:0007669"/>
    <property type="project" value="InterPro"/>
</dbReference>
<proteinExistence type="predicted"/>
<name>A0AA84ZI38_9TREM</name>
<sequence>MNNANPFQSELSLPTTGRFEWIDDKNELVFIKFTDQKSQKSIYSQKNLYKKSHMKIVDEIRTITIKDIKSAALTRLKASGKHFQYSQHFAKMIKSSECDKLLISLAKYLECYFKILKFEEKFADEKLLPNVNQLKEQEELHKRIDILKYDFSLAYAKFLLLERSLMHNICPRPIDPVATAKTDQNLYETFFWFFVFCMWITFLRTRFKEICAQIGWFTRSEMFNSLGRQGASYFGQKGELDSKNIEIYQTELPRASMLNKCSPALRLILPGAEENIAKINLNKCEDKQRKLHMTETNVHEENEKIGILGDYRHLYDDQLILNKQTADRDQEKHEDDNENNDEENQEKDDKKSI</sequence>
<dbReference type="Proteomes" id="UP000050790">
    <property type="component" value="Unassembled WGS sequence"/>
</dbReference>
<evidence type="ECO:0000313" key="3">
    <source>
        <dbReference type="WBParaSite" id="SMRG1_32560.1"/>
    </source>
</evidence>
<protein>
    <recommendedName>
        <fullName evidence="4">Protein phosphatase 1 regulatory subunit 36</fullName>
    </recommendedName>
</protein>
<dbReference type="PANTHER" id="PTHR21055">
    <property type="entry name" value="PROTEIN PHOSPHATASE 1 REGULATORY SUBUNIT 36"/>
    <property type="match status" value="1"/>
</dbReference>
<dbReference type="PANTHER" id="PTHR21055:SF3">
    <property type="entry name" value="PROTEIN PHOSPHATASE 1 REGULATORY SUBUNIT 36"/>
    <property type="match status" value="1"/>
</dbReference>